<dbReference type="InterPro" id="IPR018517">
    <property type="entry name" value="tRNA_hU_synthase_CS"/>
</dbReference>
<feature type="binding site" evidence="14">
    <location>
        <begin position="250"/>
        <end position="251"/>
    </location>
    <ligand>
        <name>FMN</name>
        <dbReference type="ChEBI" id="CHEBI:58210"/>
    </ligand>
</feature>
<gene>
    <name evidence="17" type="ORF">DAMNIGENAA_23680</name>
</gene>
<dbReference type="InterPro" id="IPR024036">
    <property type="entry name" value="tRNA-dHydroUridine_Synthase_C"/>
</dbReference>
<dbReference type="GO" id="GO:0050660">
    <property type="term" value="F:flavin adenine dinucleotide binding"/>
    <property type="evidence" value="ECO:0007669"/>
    <property type="project" value="InterPro"/>
</dbReference>
<dbReference type="InterPro" id="IPR013785">
    <property type="entry name" value="Aldolase_TIM"/>
</dbReference>
<dbReference type="Gene3D" id="3.20.20.70">
    <property type="entry name" value="Aldolase class I"/>
    <property type="match status" value="1"/>
</dbReference>
<dbReference type="Gene3D" id="1.10.1200.80">
    <property type="entry name" value="Putative flavin oxidoreducatase, domain 2"/>
    <property type="match status" value="1"/>
</dbReference>
<comment type="catalytic activity">
    <reaction evidence="11">
        <text>a 5,6-dihydrouridine in tRNA + NAD(+) = a uridine in tRNA + NADH + H(+)</text>
        <dbReference type="Rhea" id="RHEA:54452"/>
        <dbReference type="Rhea" id="RHEA-COMP:13339"/>
        <dbReference type="Rhea" id="RHEA-COMP:13887"/>
        <dbReference type="ChEBI" id="CHEBI:15378"/>
        <dbReference type="ChEBI" id="CHEBI:57540"/>
        <dbReference type="ChEBI" id="CHEBI:57945"/>
        <dbReference type="ChEBI" id="CHEBI:65315"/>
        <dbReference type="ChEBI" id="CHEBI:74443"/>
    </reaction>
</comment>
<dbReference type="PROSITE" id="PS01136">
    <property type="entry name" value="UPF0034"/>
    <property type="match status" value="1"/>
</dbReference>
<evidence type="ECO:0000256" key="12">
    <source>
        <dbReference type="PIRNR" id="PIRNR006621"/>
    </source>
</evidence>
<dbReference type="EC" id="1.3.1.-" evidence="12"/>
<keyword evidence="5 12" id="KW-0288">FMN</keyword>
<evidence type="ECO:0000256" key="4">
    <source>
        <dbReference type="ARBA" id="ARBA00022630"/>
    </source>
</evidence>
<dbReference type="InterPro" id="IPR001269">
    <property type="entry name" value="DUS_fam"/>
</dbReference>
<comment type="catalytic activity">
    <reaction evidence="10">
        <text>a 5,6-dihydrouridine in tRNA + NADP(+) = a uridine in tRNA + NADPH + H(+)</text>
        <dbReference type="Rhea" id="RHEA:23624"/>
        <dbReference type="Rhea" id="RHEA-COMP:13339"/>
        <dbReference type="Rhea" id="RHEA-COMP:13887"/>
        <dbReference type="ChEBI" id="CHEBI:15378"/>
        <dbReference type="ChEBI" id="CHEBI:57783"/>
        <dbReference type="ChEBI" id="CHEBI:58349"/>
        <dbReference type="ChEBI" id="CHEBI:65315"/>
        <dbReference type="ChEBI" id="CHEBI:74443"/>
    </reaction>
</comment>
<feature type="binding site" evidence="14">
    <location>
        <position position="165"/>
    </location>
    <ligand>
        <name>FMN</name>
        <dbReference type="ChEBI" id="CHEBI:58210"/>
    </ligand>
</feature>
<dbReference type="Pfam" id="PF01207">
    <property type="entry name" value="Dus"/>
    <property type="match status" value="1"/>
</dbReference>
<keyword evidence="8" id="KW-0694">RNA-binding</keyword>
<feature type="compositionally biased region" description="Polar residues" evidence="15">
    <location>
        <begin position="10"/>
        <end position="21"/>
    </location>
</feature>
<keyword evidence="4 12" id="KW-0285">Flavoprotein</keyword>
<organism evidence="17 18">
    <name type="scientific">Desulforhabdus amnigena</name>
    <dbReference type="NCBI Taxonomy" id="40218"/>
    <lineage>
        <taxon>Bacteria</taxon>
        <taxon>Pseudomonadati</taxon>
        <taxon>Thermodesulfobacteriota</taxon>
        <taxon>Syntrophobacteria</taxon>
        <taxon>Syntrophobacterales</taxon>
        <taxon>Syntrophobacteraceae</taxon>
        <taxon>Desulforhabdus</taxon>
    </lineage>
</organism>
<keyword evidence="18" id="KW-1185">Reference proteome</keyword>
<evidence type="ECO:0000256" key="13">
    <source>
        <dbReference type="PIRSR" id="PIRSR006621-1"/>
    </source>
</evidence>
<comment type="function">
    <text evidence="2 12">Catalyzes the synthesis of 5,6-dihydrouridine (D), a modified base found in the D-loop of most tRNAs, via the reduction of the C5-C6 double bond in target uridines.</text>
</comment>
<evidence type="ECO:0000256" key="7">
    <source>
        <dbReference type="ARBA" id="ARBA00022857"/>
    </source>
</evidence>
<dbReference type="PANTHER" id="PTHR45846:SF1">
    <property type="entry name" value="TRNA-DIHYDROURIDINE(47) SYNTHASE [NAD(P)(+)]-LIKE"/>
    <property type="match status" value="1"/>
</dbReference>
<sequence length="365" mass="40214">MPETRIKMKTGQQMQSNSNGFQPSPLRIGNVVVDPPLILAPMAGVTDKVYRHLMAQHGAGMVMTEMVSIQGLVREQPATWELCNQDPPVKVPLSVQLFGRDASVMAEAARRLEGKGVALLDINAGCPVKKVARQGAGASLMKDPDHLAFMVEETRKAVSIPVTVKVRLGWDERSTNVVEVAKRLASAGVDAITVHGRTAVQFYGGKADWSWIQKVKAAVDIPVIGNGDITSPFLADEMFRQTGCDAIMIGRATQGNPWLLGVIASRWGYAVNGDLLPGWTQFLETVMAHVAAFREKRPKSAGHFKKLLLWYSKGCPDSARLRGHLSHLDRQDEMMEVFLRWVQDLMEREAPFLSFKVPEVETADC</sequence>
<keyword evidence="9 12" id="KW-0560">Oxidoreductase</keyword>
<feature type="binding site" evidence="14">
    <location>
        <position position="195"/>
    </location>
    <ligand>
        <name>FMN</name>
        <dbReference type="ChEBI" id="CHEBI:58210"/>
    </ligand>
</feature>
<evidence type="ECO:0000259" key="16">
    <source>
        <dbReference type="Pfam" id="PF01207"/>
    </source>
</evidence>
<dbReference type="NCBIfam" id="TIGR00737">
    <property type="entry name" value="nifR3_yhdG"/>
    <property type="match status" value="1"/>
</dbReference>
<dbReference type="InterPro" id="IPR004652">
    <property type="entry name" value="DusB-like"/>
</dbReference>
<comment type="similarity">
    <text evidence="12">Belongs to the dus family.</text>
</comment>
<accession>A0A9W6L938</accession>
<evidence type="ECO:0000256" key="5">
    <source>
        <dbReference type="ARBA" id="ARBA00022643"/>
    </source>
</evidence>
<feature type="region of interest" description="Disordered" evidence="15">
    <location>
        <begin position="1"/>
        <end position="21"/>
    </location>
</feature>
<evidence type="ECO:0000256" key="15">
    <source>
        <dbReference type="SAM" id="MobiDB-lite"/>
    </source>
</evidence>
<evidence type="ECO:0000313" key="18">
    <source>
        <dbReference type="Proteomes" id="UP001144372"/>
    </source>
</evidence>
<evidence type="ECO:0000256" key="11">
    <source>
        <dbReference type="ARBA" id="ARBA00048802"/>
    </source>
</evidence>
<keyword evidence="3" id="KW-0820">tRNA-binding</keyword>
<feature type="domain" description="DUS-like FMN-binding" evidence="16">
    <location>
        <begin position="38"/>
        <end position="336"/>
    </location>
</feature>
<dbReference type="InterPro" id="IPR035587">
    <property type="entry name" value="DUS-like_FMN-bd"/>
</dbReference>
<comment type="caution">
    <text evidence="17">The sequence shown here is derived from an EMBL/GenBank/DDBJ whole genome shotgun (WGS) entry which is preliminary data.</text>
</comment>
<evidence type="ECO:0000256" key="2">
    <source>
        <dbReference type="ARBA" id="ARBA00002790"/>
    </source>
</evidence>
<keyword evidence="7" id="KW-0521">NADP</keyword>
<evidence type="ECO:0000256" key="14">
    <source>
        <dbReference type="PIRSR" id="PIRSR006621-2"/>
    </source>
</evidence>
<dbReference type="CDD" id="cd02801">
    <property type="entry name" value="DUS_like_FMN"/>
    <property type="match status" value="1"/>
</dbReference>
<evidence type="ECO:0000256" key="10">
    <source>
        <dbReference type="ARBA" id="ARBA00048205"/>
    </source>
</evidence>
<evidence type="ECO:0000256" key="9">
    <source>
        <dbReference type="ARBA" id="ARBA00023002"/>
    </source>
</evidence>
<dbReference type="EMBL" id="BSDR01000001">
    <property type="protein sequence ID" value="GLI34935.1"/>
    <property type="molecule type" value="Genomic_DNA"/>
</dbReference>
<keyword evidence="6 12" id="KW-0819">tRNA processing</keyword>
<dbReference type="PANTHER" id="PTHR45846">
    <property type="entry name" value="TRNA-DIHYDROURIDINE(47) SYNTHASE [NAD(P)(+)]-LIKE"/>
    <property type="match status" value="1"/>
</dbReference>
<feature type="active site" description="Proton donor" evidence="13">
    <location>
        <position position="126"/>
    </location>
</feature>
<proteinExistence type="inferred from homology"/>
<evidence type="ECO:0000256" key="6">
    <source>
        <dbReference type="ARBA" id="ARBA00022694"/>
    </source>
</evidence>
<feature type="binding site" evidence="14">
    <location>
        <begin position="41"/>
        <end position="43"/>
    </location>
    <ligand>
        <name>FMN</name>
        <dbReference type="ChEBI" id="CHEBI:58210"/>
    </ligand>
</feature>
<comment type="cofactor">
    <cofactor evidence="1 12 14">
        <name>FMN</name>
        <dbReference type="ChEBI" id="CHEBI:58210"/>
    </cofactor>
</comment>
<evidence type="ECO:0000256" key="1">
    <source>
        <dbReference type="ARBA" id="ARBA00001917"/>
    </source>
</evidence>
<dbReference type="SUPFAM" id="SSF51395">
    <property type="entry name" value="FMN-linked oxidoreductases"/>
    <property type="match status" value="1"/>
</dbReference>
<evidence type="ECO:0000256" key="8">
    <source>
        <dbReference type="ARBA" id="ARBA00022884"/>
    </source>
</evidence>
<feature type="binding site" evidence="14">
    <location>
        <position position="96"/>
    </location>
    <ligand>
        <name>FMN</name>
        <dbReference type="ChEBI" id="CHEBI:58210"/>
    </ligand>
</feature>
<keyword evidence="14" id="KW-0547">Nucleotide-binding</keyword>
<evidence type="ECO:0000313" key="17">
    <source>
        <dbReference type="EMBL" id="GLI34935.1"/>
    </source>
</evidence>
<evidence type="ECO:0000256" key="3">
    <source>
        <dbReference type="ARBA" id="ARBA00022555"/>
    </source>
</evidence>
<dbReference type="Proteomes" id="UP001144372">
    <property type="component" value="Unassembled WGS sequence"/>
</dbReference>
<name>A0A9W6L938_9BACT</name>
<dbReference type="GO" id="GO:0017150">
    <property type="term" value="F:tRNA dihydrouridine synthase activity"/>
    <property type="evidence" value="ECO:0007669"/>
    <property type="project" value="InterPro"/>
</dbReference>
<dbReference type="GO" id="GO:0000049">
    <property type="term" value="F:tRNA binding"/>
    <property type="evidence" value="ECO:0007669"/>
    <property type="project" value="UniProtKB-KW"/>
</dbReference>
<dbReference type="AlphaFoldDB" id="A0A9W6L938"/>
<reference evidence="17" key="1">
    <citation type="submission" date="2022-12" db="EMBL/GenBank/DDBJ databases">
        <title>Reference genome sequencing for broad-spectrum identification of bacterial and archaeal isolates by mass spectrometry.</title>
        <authorList>
            <person name="Sekiguchi Y."/>
            <person name="Tourlousse D.M."/>
        </authorList>
    </citation>
    <scope>NUCLEOTIDE SEQUENCE</scope>
    <source>
        <strain evidence="17">ASRB1</strain>
    </source>
</reference>
<protein>
    <recommendedName>
        <fullName evidence="12">tRNA-dihydrouridine synthase</fullName>
        <ecNumber evidence="12">1.3.1.-</ecNumber>
    </recommendedName>
</protein>
<dbReference type="PIRSF" id="PIRSF006621">
    <property type="entry name" value="Dus"/>
    <property type="match status" value="1"/>
</dbReference>